<dbReference type="Gene3D" id="3.40.50.12780">
    <property type="entry name" value="N-terminal domain of ligase-like"/>
    <property type="match status" value="1"/>
</dbReference>
<feature type="domain" description="AMP-dependent synthetase/ligase" evidence="4">
    <location>
        <begin position="49"/>
        <end position="453"/>
    </location>
</feature>
<keyword evidence="3" id="KW-0443">Lipid metabolism</keyword>
<dbReference type="GO" id="GO:0016020">
    <property type="term" value="C:membrane"/>
    <property type="evidence" value="ECO:0007669"/>
    <property type="project" value="TreeGrafter"/>
</dbReference>
<dbReference type="InterPro" id="IPR020845">
    <property type="entry name" value="AMP-binding_CS"/>
</dbReference>
<keyword evidence="2" id="KW-0276">Fatty acid metabolism</keyword>
<feature type="non-terminal residue" evidence="5">
    <location>
        <position position="628"/>
    </location>
</feature>
<dbReference type="InterPro" id="IPR000873">
    <property type="entry name" value="AMP-dep_synth/lig_dom"/>
</dbReference>
<dbReference type="AlphaFoldDB" id="A0A6J4LXW3"/>
<evidence type="ECO:0000313" key="5">
    <source>
        <dbReference type="EMBL" id="CAA9344373.1"/>
    </source>
</evidence>
<dbReference type="PANTHER" id="PTHR43272">
    <property type="entry name" value="LONG-CHAIN-FATTY-ACID--COA LIGASE"/>
    <property type="match status" value="1"/>
</dbReference>
<accession>A0A6J4LXW3</accession>
<reference evidence="5" key="1">
    <citation type="submission" date="2020-02" db="EMBL/GenBank/DDBJ databases">
        <authorList>
            <person name="Meier V. D."/>
        </authorList>
    </citation>
    <scope>NUCLEOTIDE SEQUENCE</scope>
    <source>
        <strain evidence="5">AVDCRST_MAG40</strain>
    </source>
</reference>
<proteinExistence type="predicted"/>
<dbReference type="CDD" id="cd05907">
    <property type="entry name" value="VL_LC_FACS_like"/>
    <property type="match status" value="1"/>
</dbReference>
<name>A0A6J4LXW3_9BACT</name>
<gene>
    <name evidence="5" type="ORF">AVDCRST_MAG40-2563</name>
</gene>
<dbReference type="EMBL" id="CADCTX010000726">
    <property type="protein sequence ID" value="CAA9344373.1"/>
    <property type="molecule type" value="Genomic_DNA"/>
</dbReference>
<dbReference type="GO" id="GO:0004467">
    <property type="term" value="F:long-chain fatty acid-CoA ligase activity"/>
    <property type="evidence" value="ECO:0007669"/>
    <property type="project" value="UniProtKB-EC"/>
</dbReference>
<keyword evidence="1 5" id="KW-0436">Ligase</keyword>
<dbReference type="PANTHER" id="PTHR43272:SF32">
    <property type="entry name" value="AMP-DEPENDENT SYNTHETASE_LIGASE DOMAIN-CONTAINING PROTEIN"/>
    <property type="match status" value="1"/>
</dbReference>
<dbReference type="EC" id="6.2.1.3" evidence="5"/>
<evidence type="ECO:0000259" key="4">
    <source>
        <dbReference type="Pfam" id="PF00501"/>
    </source>
</evidence>
<dbReference type="Pfam" id="PF00501">
    <property type="entry name" value="AMP-binding"/>
    <property type="match status" value="1"/>
</dbReference>
<dbReference type="PROSITE" id="PS00455">
    <property type="entry name" value="AMP_BINDING"/>
    <property type="match status" value="1"/>
</dbReference>
<evidence type="ECO:0000256" key="2">
    <source>
        <dbReference type="ARBA" id="ARBA00022832"/>
    </source>
</evidence>
<sequence>MAVNSAPTAAAVAGGTLSSRVTATGGPRPGPAGTLTQLFFETLERFDKPDALQYKADGAYHPISHRDLATRVRRVALGLAALGVERGDRVGIISENRAEWAIADFACLTALVVDVPVYPNLPPDQVAYLLRDCGASAVFVSTGEQAAKVAAVRAELPALRHVIGFGAERFAGADLTLAELEARGAALDVGDAAARYKAAALSAAPGDVFTILYTSGTTGEPKGVMLTHDNLYSNVQAARTVIPFTGRDVALSFLPLSHIFERMTGHYLMFSTGTSIAYAESIDTIAANMGEVRPTLAASVPRVYEKIYARVLEGATSGSPVKKRIFFWARAVADRWADEKLAGRTPGGLLAVQYAVAQKLVFSKLKARVGGNMRFFVSGGAPLAPEINKFFFAAGLTILEGYGLTETSPVIAVNPPNDVRIGTVGPPLPGVEVMIAEDGEILTRGPHVMKGYYNKPEATREVIDAEGWLHTGDVGELRDGYLTITDRKKDIIVTSGGKNIAPQPIENKVKTNRYVSQAVMIGDRRRFPSILIVPDWDQVERWARGEGLAAASRAELAASPAVHALIEAQVQKECVGFAHFEAPKRVAVLEHEFSIERGELTPKLSVKRRVVDRMYKDAIDRLYVGEPP</sequence>
<evidence type="ECO:0000256" key="3">
    <source>
        <dbReference type="ARBA" id="ARBA00023098"/>
    </source>
</evidence>
<dbReference type="Pfam" id="PF23562">
    <property type="entry name" value="AMP-binding_C_3"/>
    <property type="match status" value="1"/>
</dbReference>
<organism evidence="5">
    <name type="scientific">uncultured Gemmatimonadaceae bacterium</name>
    <dbReference type="NCBI Taxonomy" id="246130"/>
    <lineage>
        <taxon>Bacteria</taxon>
        <taxon>Pseudomonadati</taxon>
        <taxon>Gemmatimonadota</taxon>
        <taxon>Gemmatimonadia</taxon>
        <taxon>Gemmatimonadales</taxon>
        <taxon>Gemmatimonadaceae</taxon>
        <taxon>environmental samples</taxon>
    </lineage>
</organism>
<dbReference type="SUPFAM" id="SSF56801">
    <property type="entry name" value="Acetyl-CoA synthetase-like"/>
    <property type="match status" value="1"/>
</dbReference>
<protein>
    <submittedName>
        <fullName evidence="5">Long-chain-fatty-acid--CoA ligase</fullName>
        <ecNumber evidence="5">6.2.1.3</ecNumber>
    </submittedName>
</protein>
<dbReference type="InterPro" id="IPR042099">
    <property type="entry name" value="ANL_N_sf"/>
</dbReference>
<evidence type="ECO:0000256" key="1">
    <source>
        <dbReference type="ARBA" id="ARBA00022598"/>
    </source>
</evidence>